<evidence type="ECO:0000256" key="6">
    <source>
        <dbReference type="ARBA" id="ARBA00022927"/>
    </source>
</evidence>
<dbReference type="GO" id="GO:0015031">
    <property type="term" value="P:protein transport"/>
    <property type="evidence" value="ECO:0007669"/>
    <property type="project" value="UniProtKB-KW"/>
</dbReference>
<dbReference type="InterPro" id="IPR050366">
    <property type="entry name" value="BP-dependent_transpt_permease"/>
</dbReference>
<keyword evidence="12" id="KW-1185">Reference proteome</keyword>
<evidence type="ECO:0000256" key="5">
    <source>
        <dbReference type="ARBA" id="ARBA00022856"/>
    </source>
</evidence>
<comment type="caution">
    <text evidence="11">The sequence shown here is derived from an EMBL/GenBank/DDBJ whole genome shotgun (WGS) entry which is preliminary data.</text>
</comment>
<dbReference type="InterPro" id="IPR035906">
    <property type="entry name" value="MetI-like_sf"/>
</dbReference>
<dbReference type="Proteomes" id="UP001301140">
    <property type="component" value="Unassembled WGS sequence"/>
</dbReference>
<evidence type="ECO:0000256" key="3">
    <source>
        <dbReference type="ARBA" id="ARBA00022475"/>
    </source>
</evidence>
<evidence type="ECO:0000313" key="12">
    <source>
        <dbReference type="Proteomes" id="UP001301140"/>
    </source>
</evidence>
<proteinExistence type="inferred from homology"/>
<dbReference type="GO" id="GO:0005886">
    <property type="term" value="C:plasma membrane"/>
    <property type="evidence" value="ECO:0007669"/>
    <property type="project" value="UniProtKB-SubCell"/>
</dbReference>
<dbReference type="GO" id="GO:0055085">
    <property type="term" value="P:transmembrane transport"/>
    <property type="evidence" value="ECO:0007669"/>
    <property type="project" value="InterPro"/>
</dbReference>
<evidence type="ECO:0000313" key="11">
    <source>
        <dbReference type="EMBL" id="MDF1585434.1"/>
    </source>
</evidence>
<evidence type="ECO:0000256" key="9">
    <source>
        <dbReference type="RuleBase" id="RU363032"/>
    </source>
</evidence>
<keyword evidence="5" id="KW-0571">Peptide transport</keyword>
<comment type="subcellular location">
    <subcellularLocation>
        <location evidence="1 9">Cell membrane</location>
        <topology evidence="1 9">Multi-pass membrane protein</topology>
    </subcellularLocation>
</comment>
<keyword evidence="4 9" id="KW-0812">Transmembrane</keyword>
<name>A0AAP3XPL9_9PROT</name>
<sequence>MASASLPGAAGGLGARRWLAMLARDPLACLAALFLLLLVLAALLGPALIPESAGRMNLRLRNAPPFELANGWLYILGADTLGRSMLARLIEASRSTLMVASSAVALSFLIGGTLGVLAGYARGWGATLILRMADVLMSFPSLLLAVVVLYTFSPSIKNIVLVLAITRLPVYIRTARAEILELRERMFVSAARVMGAGPIRTALRHVVPFVLPTLLTLAAVDFAYVMLAESALSFLGIGIQPPDVTWGLMVAQGRGYLASAWWLAFFPGLFIMLTTLSLNLLASWLRVAADPQQRWRLEPGGKAGDAP</sequence>
<organism evidence="11 12">
    <name type="scientific">Marinimicrococcus flavescens</name>
    <dbReference type="NCBI Taxonomy" id="3031815"/>
    <lineage>
        <taxon>Bacteria</taxon>
        <taxon>Pseudomonadati</taxon>
        <taxon>Pseudomonadota</taxon>
        <taxon>Alphaproteobacteria</taxon>
        <taxon>Geminicoccales</taxon>
        <taxon>Geminicoccaceae</taxon>
        <taxon>Marinimicrococcus</taxon>
    </lineage>
</organism>
<feature type="transmembrane region" description="Helical" evidence="9">
    <location>
        <begin position="209"/>
        <end position="239"/>
    </location>
</feature>
<keyword evidence="7 9" id="KW-1133">Transmembrane helix</keyword>
<dbReference type="GO" id="GO:0015833">
    <property type="term" value="P:peptide transport"/>
    <property type="evidence" value="ECO:0007669"/>
    <property type="project" value="UniProtKB-KW"/>
</dbReference>
<evidence type="ECO:0000256" key="8">
    <source>
        <dbReference type="ARBA" id="ARBA00023136"/>
    </source>
</evidence>
<protein>
    <submittedName>
        <fullName evidence="11">ABC transporter permease</fullName>
    </submittedName>
</protein>
<dbReference type="RefSeq" id="WP_327787852.1">
    <property type="nucleotide sequence ID" value="NZ_JARGEQ010000019.1"/>
</dbReference>
<evidence type="ECO:0000256" key="1">
    <source>
        <dbReference type="ARBA" id="ARBA00004651"/>
    </source>
</evidence>
<dbReference type="AlphaFoldDB" id="A0AAP3XPL9"/>
<dbReference type="SUPFAM" id="SSF161098">
    <property type="entry name" value="MetI-like"/>
    <property type="match status" value="1"/>
</dbReference>
<feature type="transmembrane region" description="Helical" evidence="9">
    <location>
        <begin position="259"/>
        <end position="285"/>
    </location>
</feature>
<evidence type="ECO:0000259" key="10">
    <source>
        <dbReference type="PROSITE" id="PS50928"/>
    </source>
</evidence>
<dbReference type="PROSITE" id="PS50928">
    <property type="entry name" value="ABC_TM1"/>
    <property type="match status" value="1"/>
</dbReference>
<reference evidence="11 12" key="1">
    <citation type="submission" date="2023-03" db="EMBL/GenBank/DDBJ databases">
        <title>YIM 152171 draft genome.</title>
        <authorList>
            <person name="Yang Z."/>
        </authorList>
    </citation>
    <scope>NUCLEOTIDE SEQUENCE [LARGE SCALE GENOMIC DNA]</scope>
    <source>
        <strain evidence="11 12">YIM 152171</strain>
    </source>
</reference>
<accession>A0AAP3XPL9</accession>
<dbReference type="EMBL" id="JARGEQ010000019">
    <property type="protein sequence ID" value="MDF1585434.1"/>
    <property type="molecule type" value="Genomic_DNA"/>
</dbReference>
<gene>
    <name evidence="11" type="ORF">PZ740_03430</name>
</gene>
<keyword evidence="3" id="KW-1003">Cell membrane</keyword>
<feature type="transmembrane region" description="Helical" evidence="9">
    <location>
        <begin position="27"/>
        <end position="49"/>
    </location>
</feature>
<keyword evidence="8 9" id="KW-0472">Membrane</keyword>
<dbReference type="Gene3D" id="1.10.3720.10">
    <property type="entry name" value="MetI-like"/>
    <property type="match status" value="1"/>
</dbReference>
<feature type="transmembrane region" description="Helical" evidence="9">
    <location>
        <begin position="98"/>
        <end position="121"/>
    </location>
</feature>
<evidence type="ECO:0000256" key="2">
    <source>
        <dbReference type="ARBA" id="ARBA00022448"/>
    </source>
</evidence>
<dbReference type="PANTHER" id="PTHR43386:SF1">
    <property type="entry name" value="D,D-DIPEPTIDE TRANSPORT SYSTEM PERMEASE PROTEIN DDPC-RELATED"/>
    <property type="match status" value="1"/>
</dbReference>
<dbReference type="InterPro" id="IPR000515">
    <property type="entry name" value="MetI-like"/>
</dbReference>
<comment type="similarity">
    <text evidence="9">Belongs to the binding-protein-dependent transport system permease family.</text>
</comment>
<keyword evidence="6" id="KW-0653">Protein transport</keyword>
<feature type="domain" description="ABC transmembrane type-1" evidence="10">
    <location>
        <begin position="93"/>
        <end position="282"/>
    </location>
</feature>
<dbReference type="PANTHER" id="PTHR43386">
    <property type="entry name" value="OLIGOPEPTIDE TRANSPORT SYSTEM PERMEASE PROTEIN APPC"/>
    <property type="match status" value="1"/>
</dbReference>
<keyword evidence="2 9" id="KW-0813">Transport</keyword>
<feature type="transmembrane region" description="Helical" evidence="9">
    <location>
        <begin position="141"/>
        <end position="166"/>
    </location>
</feature>
<evidence type="ECO:0000256" key="4">
    <source>
        <dbReference type="ARBA" id="ARBA00022692"/>
    </source>
</evidence>
<dbReference type="CDD" id="cd06261">
    <property type="entry name" value="TM_PBP2"/>
    <property type="match status" value="1"/>
</dbReference>
<evidence type="ECO:0000256" key="7">
    <source>
        <dbReference type="ARBA" id="ARBA00022989"/>
    </source>
</evidence>
<dbReference type="Pfam" id="PF00528">
    <property type="entry name" value="BPD_transp_1"/>
    <property type="match status" value="1"/>
</dbReference>